<proteinExistence type="predicted"/>
<reference evidence="1" key="2">
    <citation type="submission" date="2018-08" db="UniProtKB">
        <authorList>
            <consortium name="EnsemblPlants"/>
        </authorList>
    </citation>
    <scope>IDENTIFICATION</scope>
    <source>
        <strain evidence="1">Yugu1</strain>
    </source>
</reference>
<evidence type="ECO:0000313" key="1">
    <source>
        <dbReference type="EnsemblPlants" id="KQK94512"/>
    </source>
</evidence>
<sequence>MQEEGRGSQLHRVLLSKQNWYGGFPSEVKRLKAKGLLLGAILDLFSGS</sequence>
<accession>K3ZPM4</accession>
<dbReference type="EnsemblPlants" id="KQK94512">
    <property type="protein sequence ID" value="KQK94512"/>
    <property type="gene ID" value="SETIT_028554mg"/>
</dbReference>
<dbReference type="InParanoid" id="K3ZPM4"/>
<dbReference type="EMBL" id="AGNK02004908">
    <property type="status" value="NOT_ANNOTATED_CDS"/>
    <property type="molecule type" value="Genomic_DNA"/>
</dbReference>
<dbReference type="AlphaFoldDB" id="K3ZPM4"/>
<evidence type="ECO:0000313" key="2">
    <source>
        <dbReference type="Proteomes" id="UP000004995"/>
    </source>
</evidence>
<reference evidence="2" key="1">
    <citation type="journal article" date="2012" name="Nat. Biotechnol.">
        <title>Reference genome sequence of the model plant Setaria.</title>
        <authorList>
            <person name="Bennetzen J.L."/>
            <person name="Schmutz J."/>
            <person name="Wang H."/>
            <person name="Percifield R."/>
            <person name="Hawkins J."/>
            <person name="Pontaroli A.C."/>
            <person name="Estep M."/>
            <person name="Feng L."/>
            <person name="Vaughn J.N."/>
            <person name="Grimwood J."/>
            <person name="Jenkins J."/>
            <person name="Barry K."/>
            <person name="Lindquist E."/>
            <person name="Hellsten U."/>
            <person name="Deshpande S."/>
            <person name="Wang X."/>
            <person name="Wu X."/>
            <person name="Mitros T."/>
            <person name="Triplett J."/>
            <person name="Yang X."/>
            <person name="Ye C.Y."/>
            <person name="Mauro-Herrera M."/>
            <person name="Wang L."/>
            <person name="Li P."/>
            <person name="Sharma M."/>
            <person name="Sharma R."/>
            <person name="Ronald P.C."/>
            <person name="Panaud O."/>
            <person name="Kellogg E.A."/>
            <person name="Brutnell T.P."/>
            <person name="Doust A.N."/>
            <person name="Tuskan G.A."/>
            <person name="Rokhsar D."/>
            <person name="Devos K.M."/>
        </authorList>
    </citation>
    <scope>NUCLEOTIDE SEQUENCE [LARGE SCALE GENOMIC DNA]</scope>
    <source>
        <strain evidence="2">cv. Yugu1</strain>
    </source>
</reference>
<dbReference type="Gramene" id="KQK94512">
    <property type="protein sequence ID" value="KQK94512"/>
    <property type="gene ID" value="SETIT_028554mg"/>
</dbReference>
<protein>
    <submittedName>
        <fullName evidence="1">Uncharacterized protein</fullName>
    </submittedName>
</protein>
<organism evidence="1 2">
    <name type="scientific">Setaria italica</name>
    <name type="common">Foxtail millet</name>
    <name type="synonym">Panicum italicum</name>
    <dbReference type="NCBI Taxonomy" id="4555"/>
    <lineage>
        <taxon>Eukaryota</taxon>
        <taxon>Viridiplantae</taxon>
        <taxon>Streptophyta</taxon>
        <taxon>Embryophyta</taxon>
        <taxon>Tracheophyta</taxon>
        <taxon>Spermatophyta</taxon>
        <taxon>Magnoliopsida</taxon>
        <taxon>Liliopsida</taxon>
        <taxon>Poales</taxon>
        <taxon>Poaceae</taxon>
        <taxon>PACMAD clade</taxon>
        <taxon>Panicoideae</taxon>
        <taxon>Panicodae</taxon>
        <taxon>Paniceae</taxon>
        <taxon>Cenchrinae</taxon>
        <taxon>Setaria</taxon>
    </lineage>
</organism>
<name>K3ZPM4_SETIT</name>
<dbReference type="Proteomes" id="UP000004995">
    <property type="component" value="Unassembled WGS sequence"/>
</dbReference>
<dbReference type="HOGENOM" id="CLU_3160946_0_0_1"/>
<keyword evidence="2" id="KW-1185">Reference proteome</keyword>